<name>A0A2H0LQ71_9BACT</name>
<evidence type="ECO:0000313" key="1">
    <source>
        <dbReference type="EMBL" id="PIQ86528.1"/>
    </source>
</evidence>
<evidence type="ECO:0000313" key="2">
    <source>
        <dbReference type="Proteomes" id="UP000230859"/>
    </source>
</evidence>
<accession>A0A2H0LQ71</accession>
<sequence>MMAVQELIKEEPGKIHLENHFRCYFHNKMAILLMMIERPDMIRNTEGVEREKAALNDLEHYFLPFGKRAKYRRIFKWLKLFLEEFPHTSSVRLRKAFGMVASLYEAFGFRMYEC</sequence>
<dbReference type="AlphaFoldDB" id="A0A2H0LQ71"/>
<dbReference type="EMBL" id="PCVY01000041">
    <property type="protein sequence ID" value="PIQ86528.1"/>
    <property type="molecule type" value="Genomic_DNA"/>
</dbReference>
<organism evidence="1 2">
    <name type="scientific">Candidatus Abzuiibacterium crystallinum</name>
    <dbReference type="NCBI Taxonomy" id="1974748"/>
    <lineage>
        <taxon>Bacteria</taxon>
        <taxon>Pseudomonadati</taxon>
        <taxon>Candidatus Omnitrophota</taxon>
        <taxon>Candidatus Abzuiibacterium</taxon>
    </lineage>
</organism>
<proteinExistence type="predicted"/>
<gene>
    <name evidence="1" type="ORF">COV74_04375</name>
</gene>
<comment type="caution">
    <text evidence="1">The sequence shown here is derived from an EMBL/GenBank/DDBJ whole genome shotgun (WGS) entry which is preliminary data.</text>
</comment>
<protein>
    <submittedName>
        <fullName evidence="1">Uncharacterized protein</fullName>
    </submittedName>
</protein>
<dbReference type="Proteomes" id="UP000230859">
    <property type="component" value="Unassembled WGS sequence"/>
</dbReference>
<reference evidence="1 2" key="1">
    <citation type="submission" date="2017-09" db="EMBL/GenBank/DDBJ databases">
        <title>Depth-based differentiation of microbial function through sediment-hosted aquifers and enrichment of novel symbionts in the deep terrestrial subsurface.</title>
        <authorList>
            <person name="Probst A.J."/>
            <person name="Ladd B."/>
            <person name="Jarett J.K."/>
            <person name="Geller-Mcgrath D.E."/>
            <person name="Sieber C.M."/>
            <person name="Emerson J.B."/>
            <person name="Anantharaman K."/>
            <person name="Thomas B.C."/>
            <person name="Malmstrom R."/>
            <person name="Stieglmeier M."/>
            <person name="Klingl A."/>
            <person name="Woyke T."/>
            <person name="Ryan C.M."/>
            <person name="Banfield J.F."/>
        </authorList>
    </citation>
    <scope>NUCLEOTIDE SEQUENCE [LARGE SCALE GENOMIC DNA]</scope>
    <source>
        <strain evidence="1">CG11_big_fil_rev_8_21_14_0_20_45_26</strain>
    </source>
</reference>